<sequence length="271" mass="30662">MKRFMCILIAIICCITVVACDSSDHKGEAKTPSGPSAMNGRDYKSVEESFEENGFTNIKLEKIEDLVTGLLTKEGEVEDVSVGGDFDYSPDKWVRADTQVIIRYHAFPKKESEQTQKKSEKNTKQEQSTEKDGKNMEQEDISNKVLTIDNCEELANMLSNKDDIDESYSSFAKKYKGKTIEFDGRIDHLMNYENYDTRYDILVSTGDYDPDHQTGPAFKFKNVAAYDLDLDTIDLESEIKVGKNVRIVAKVEEFDSNSGLFFLDPVSVTAR</sequence>
<feature type="region of interest" description="Disordered" evidence="1">
    <location>
        <begin position="111"/>
        <end position="142"/>
    </location>
</feature>
<evidence type="ECO:0000256" key="2">
    <source>
        <dbReference type="SAM" id="SignalP"/>
    </source>
</evidence>
<evidence type="ECO:0000256" key="1">
    <source>
        <dbReference type="SAM" id="MobiDB-lite"/>
    </source>
</evidence>
<reference evidence="3 4" key="1">
    <citation type="journal article" date="2023" name="PLoS ONE">
        <title>Genome-based metabolic and phylogenomic analysis of three Terrisporobacter species.</title>
        <authorList>
            <person name="Boer T."/>
            <person name="Bengelsdorf F.R."/>
            <person name="Bomeke M."/>
            <person name="Daniel R."/>
            <person name="Poehlein A."/>
        </authorList>
    </citation>
    <scope>NUCLEOTIDE SEQUENCE [LARGE SCALE GENOMIC DNA]</scope>
    <source>
        <strain evidence="3 4">DSM 1288</strain>
    </source>
</reference>
<evidence type="ECO:0000313" key="4">
    <source>
        <dbReference type="Proteomes" id="UP001348492"/>
    </source>
</evidence>
<evidence type="ECO:0000313" key="3">
    <source>
        <dbReference type="EMBL" id="WWD83328.1"/>
    </source>
</evidence>
<accession>A0ABZ2EUJ8</accession>
<keyword evidence="4" id="KW-1185">Reference proteome</keyword>
<name>A0ABZ2EUJ8_9FIRM</name>
<dbReference type="EMBL" id="CP117523">
    <property type="protein sequence ID" value="WWD83328.1"/>
    <property type="molecule type" value="Genomic_DNA"/>
</dbReference>
<dbReference type="PROSITE" id="PS51257">
    <property type="entry name" value="PROKAR_LIPOPROTEIN"/>
    <property type="match status" value="1"/>
</dbReference>
<keyword evidence="2" id="KW-0732">Signal</keyword>
<feature type="compositionally biased region" description="Basic and acidic residues" evidence="1">
    <location>
        <begin position="111"/>
        <end position="137"/>
    </location>
</feature>
<feature type="signal peptide" evidence="2">
    <location>
        <begin position="1"/>
        <end position="19"/>
    </location>
</feature>
<proteinExistence type="predicted"/>
<dbReference type="InterPro" id="IPR032290">
    <property type="entry name" value="DUF4839"/>
</dbReference>
<evidence type="ECO:0008006" key="5">
    <source>
        <dbReference type="Google" id="ProtNLM"/>
    </source>
</evidence>
<feature type="chain" id="PRO_5046292633" description="DUF4839 domain-containing protein" evidence="2">
    <location>
        <begin position="20"/>
        <end position="271"/>
    </location>
</feature>
<gene>
    <name evidence="3" type="ORF">TEGL_17360</name>
</gene>
<dbReference type="Pfam" id="PF16127">
    <property type="entry name" value="DUF4839"/>
    <property type="match status" value="1"/>
</dbReference>
<dbReference type="Proteomes" id="UP001348492">
    <property type="component" value="Chromosome"/>
</dbReference>
<protein>
    <recommendedName>
        <fullName evidence="5">DUF4839 domain-containing protein</fullName>
    </recommendedName>
</protein>
<organism evidence="3 4">
    <name type="scientific">Terrisporobacter glycolicus ATCC 14880 = DSM 1288</name>
    <dbReference type="NCBI Taxonomy" id="1121315"/>
    <lineage>
        <taxon>Bacteria</taxon>
        <taxon>Bacillati</taxon>
        <taxon>Bacillota</taxon>
        <taxon>Clostridia</taxon>
        <taxon>Peptostreptococcales</taxon>
        <taxon>Peptostreptococcaceae</taxon>
        <taxon>Terrisporobacter</taxon>
    </lineage>
</organism>